<evidence type="ECO:0000313" key="2">
    <source>
        <dbReference type="EMBL" id="CAG8248632.1"/>
    </source>
</evidence>
<reference evidence="2" key="1">
    <citation type="submission" date="2021-07" db="EMBL/GenBank/DDBJ databases">
        <authorList>
            <person name="Branca A.L. A."/>
        </authorList>
    </citation>
    <scope>NUCLEOTIDE SEQUENCE</scope>
</reference>
<dbReference type="Proteomes" id="UP001153618">
    <property type="component" value="Unassembled WGS sequence"/>
</dbReference>
<evidence type="ECO:0000256" key="1">
    <source>
        <dbReference type="SAM" id="MobiDB-lite"/>
    </source>
</evidence>
<feature type="compositionally biased region" description="Basic and acidic residues" evidence="1">
    <location>
        <begin position="47"/>
        <end position="56"/>
    </location>
</feature>
<feature type="compositionally biased region" description="Low complexity" evidence="1">
    <location>
        <begin position="137"/>
        <end position="146"/>
    </location>
</feature>
<sequence length="410" mass="44005">MFDSALDTSALVTYNPPNPPGHVAMPEQAPKSPTLGESWVMASTASLDKEVPDPEPRPTISKGAKKPSESLAASWESGPELVMPSICETPNPEGSWVEYVRTPPRPGSASTRKRRKVSSPSKLHQPAEHPAKPDAGSSAKASKASKSTGLNTALVRAAINAILIAFIVHLLVLPELVHQANDLCRIPSIKSIYASSCTHPPPAPNQSTASDLTSSQTNLQSILTRTLTTLTPLASTLKESETILTNLSTHLRSTIPEARHALDLEFSGSDAALQTAIWEFESLRTDLQSALDSLLSPTQSSVAIHLRRRTEYLERLRTQIRSKAESLNARFSTLDDHLEAVGMVAREHAQMASYSVLDSLPFGAYLWGSAGLAGESSARPETLALVRGAASHHRGVADSVLWLSRQLGST</sequence>
<gene>
    <name evidence="2" type="ORF">POLS_LOCUS8719</name>
</gene>
<dbReference type="EMBL" id="CAJVOS010000071">
    <property type="protein sequence ID" value="CAG8248632.1"/>
    <property type="molecule type" value="Genomic_DNA"/>
</dbReference>
<comment type="caution">
    <text evidence="2">The sequence shown here is derived from an EMBL/GenBank/DDBJ whole genome shotgun (WGS) entry which is preliminary data.</text>
</comment>
<accession>A0A9W4IAZ9</accession>
<dbReference type="OrthoDB" id="4179406at2759"/>
<evidence type="ECO:0000313" key="3">
    <source>
        <dbReference type="Proteomes" id="UP001153618"/>
    </source>
</evidence>
<proteinExistence type="predicted"/>
<keyword evidence="3" id="KW-1185">Reference proteome</keyword>
<name>A0A9W4IAZ9_PENOL</name>
<feature type="compositionally biased region" description="Polar residues" evidence="1">
    <location>
        <begin position="1"/>
        <end position="12"/>
    </location>
</feature>
<protein>
    <submittedName>
        <fullName evidence="2">Uncharacterized protein</fullName>
    </submittedName>
</protein>
<organism evidence="2 3">
    <name type="scientific">Penicillium olsonii</name>
    <dbReference type="NCBI Taxonomy" id="99116"/>
    <lineage>
        <taxon>Eukaryota</taxon>
        <taxon>Fungi</taxon>
        <taxon>Dikarya</taxon>
        <taxon>Ascomycota</taxon>
        <taxon>Pezizomycotina</taxon>
        <taxon>Eurotiomycetes</taxon>
        <taxon>Eurotiomycetidae</taxon>
        <taxon>Eurotiales</taxon>
        <taxon>Aspergillaceae</taxon>
        <taxon>Penicillium</taxon>
    </lineage>
</organism>
<feature type="region of interest" description="Disordered" evidence="1">
    <location>
        <begin position="93"/>
        <end position="146"/>
    </location>
</feature>
<feature type="region of interest" description="Disordered" evidence="1">
    <location>
        <begin position="1"/>
        <end position="76"/>
    </location>
</feature>
<dbReference type="AlphaFoldDB" id="A0A9W4IAZ9"/>